<proteinExistence type="predicted"/>
<dbReference type="AlphaFoldDB" id="A0A318ZD21"/>
<evidence type="ECO:0000313" key="2">
    <source>
        <dbReference type="Proteomes" id="UP000248349"/>
    </source>
</evidence>
<dbReference type="RefSeq" id="XP_025430449.1">
    <property type="nucleotide sequence ID" value="XM_025575279.1"/>
</dbReference>
<dbReference type="EMBL" id="KZ821237">
    <property type="protein sequence ID" value="PYH44467.1"/>
    <property type="molecule type" value="Genomic_DNA"/>
</dbReference>
<reference evidence="1 2" key="1">
    <citation type="submission" date="2016-12" db="EMBL/GenBank/DDBJ databases">
        <title>The genomes of Aspergillus section Nigri reveals drivers in fungal speciation.</title>
        <authorList>
            <consortium name="DOE Joint Genome Institute"/>
            <person name="Vesth T.C."/>
            <person name="Nybo J."/>
            <person name="Theobald S."/>
            <person name="Brandl J."/>
            <person name="Frisvad J.C."/>
            <person name="Nielsen K.F."/>
            <person name="Lyhne E.K."/>
            <person name="Kogle M.E."/>
            <person name="Kuo A."/>
            <person name="Riley R."/>
            <person name="Clum A."/>
            <person name="Nolan M."/>
            <person name="Lipzen A."/>
            <person name="Salamov A."/>
            <person name="Henrissat B."/>
            <person name="Wiebenga A."/>
            <person name="De Vries R.P."/>
            <person name="Grigoriev I.V."/>
            <person name="Mortensen U.H."/>
            <person name="Andersen M.R."/>
            <person name="Baker S.E."/>
        </authorList>
    </citation>
    <scope>NUCLEOTIDE SEQUENCE [LARGE SCALE GENOMIC DNA]</scope>
    <source>
        <strain evidence="1 2">JOP 1030-1</strain>
    </source>
</reference>
<dbReference type="GeneID" id="37076507"/>
<sequence>MIIPDLLATLPLEPPDLAKEMIDIDHTLTFCVSVPILPLLTMRTFHYFKAGFALTTLSSVVNSAQDSNRYPSQCYPIPCAGITYQNNKYICRDPRLGPSLLPSFFSLNTELPNIYSVW</sequence>
<gene>
    <name evidence="1" type="ORF">BP01DRAFT_357774</name>
</gene>
<keyword evidence="2" id="KW-1185">Reference proteome</keyword>
<organism evidence="1 2">
    <name type="scientific">Aspergillus saccharolyticus JOP 1030-1</name>
    <dbReference type="NCBI Taxonomy" id="1450539"/>
    <lineage>
        <taxon>Eukaryota</taxon>
        <taxon>Fungi</taxon>
        <taxon>Dikarya</taxon>
        <taxon>Ascomycota</taxon>
        <taxon>Pezizomycotina</taxon>
        <taxon>Eurotiomycetes</taxon>
        <taxon>Eurotiomycetidae</taxon>
        <taxon>Eurotiales</taxon>
        <taxon>Aspergillaceae</taxon>
        <taxon>Aspergillus</taxon>
        <taxon>Aspergillus subgen. Circumdati</taxon>
    </lineage>
</organism>
<evidence type="ECO:0000313" key="1">
    <source>
        <dbReference type="EMBL" id="PYH44467.1"/>
    </source>
</evidence>
<dbReference type="OrthoDB" id="2923349at2759"/>
<protein>
    <submittedName>
        <fullName evidence="1">Uncharacterized protein</fullName>
    </submittedName>
</protein>
<dbReference type="Proteomes" id="UP000248349">
    <property type="component" value="Unassembled WGS sequence"/>
</dbReference>
<accession>A0A318ZD21</accession>
<name>A0A318ZD21_9EURO</name>